<feature type="chain" id="PRO_5018975060" evidence="1">
    <location>
        <begin position="20"/>
        <end position="794"/>
    </location>
</feature>
<dbReference type="InterPro" id="IPR011635">
    <property type="entry name" value="CARDB"/>
</dbReference>
<feature type="signal peptide" evidence="1">
    <location>
        <begin position="1"/>
        <end position="19"/>
    </location>
</feature>
<comment type="caution">
    <text evidence="4">The sequence shown here is derived from an EMBL/GenBank/DDBJ whole genome shotgun (WGS) entry which is preliminary data.</text>
</comment>
<evidence type="ECO:0000256" key="1">
    <source>
        <dbReference type="SAM" id="SignalP"/>
    </source>
</evidence>
<dbReference type="Gene3D" id="2.60.120.200">
    <property type="match status" value="1"/>
</dbReference>
<dbReference type="NCBIfam" id="TIGR04183">
    <property type="entry name" value="Por_Secre_tail"/>
    <property type="match status" value="1"/>
</dbReference>
<evidence type="ECO:0000313" key="4">
    <source>
        <dbReference type="EMBL" id="RHB33825.1"/>
    </source>
</evidence>
<organism evidence="4 5">
    <name type="scientific">Bacteroides nordii</name>
    <dbReference type="NCBI Taxonomy" id="291645"/>
    <lineage>
        <taxon>Bacteria</taxon>
        <taxon>Pseudomonadati</taxon>
        <taxon>Bacteroidota</taxon>
        <taxon>Bacteroidia</taxon>
        <taxon>Bacteroidales</taxon>
        <taxon>Bacteroidaceae</taxon>
        <taxon>Bacteroides</taxon>
    </lineage>
</organism>
<dbReference type="Proteomes" id="UP000284379">
    <property type="component" value="Unassembled WGS sequence"/>
</dbReference>
<feature type="domain" description="Secretion system C-terminal sorting" evidence="3">
    <location>
        <begin position="722"/>
        <end position="793"/>
    </location>
</feature>
<feature type="domain" description="CARDB" evidence="2">
    <location>
        <begin position="461"/>
        <end position="517"/>
    </location>
</feature>
<dbReference type="SUPFAM" id="SSF49899">
    <property type="entry name" value="Concanavalin A-like lectins/glucanases"/>
    <property type="match status" value="1"/>
</dbReference>
<dbReference type="Gene3D" id="2.60.40.10">
    <property type="entry name" value="Immunoglobulins"/>
    <property type="match status" value="1"/>
</dbReference>
<dbReference type="EMBL" id="QSGO01000013">
    <property type="protein sequence ID" value="RHB33825.1"/>
    <property type="molecule type" value="Genomic_DNA"/>
</dbReference>
<dbReference type="AlphaFoldDB" id="A0A413VJR3"/>
<sequence>MKRLLLLLALQSTALVAMAEEPAKHLFYEDFAAEENFTNNWVVLDNNNDKSTWLNDRDSEPDADGGKGIARYQYNSKNAADDYLTTKNPVTLKAGANCISFYYRTSSSTNYPERFEVLYGKSSDVTTMTVIASLIDKKTKEWVASINDFEVAEAGDYYFSFHAISEKNKGSIYIDNIAIDEGSFNGVPDIALENLILPPSDCTLGSSPIKVTVKNLGTGPINGFSLYYELEDEDIKVTQDFTEVIAPDASLDVTFATPVDFSSVDQGYNIKVVAQCTGQTNFANDTVAGRVINLSPALLPFESNFEKAIDLLNWNPITPNGWIYKSGAYKAEVPSSLLSRCIHMEPGNYRLSFNYSAGSELLIGGIKYDLFNITFGKSGSDITNWNELGKFKEFTNYTTVKKEITFTVTEEGNYGISFNATELSYLEIFSISVSKILEHDIKVESITSEEKYPRMIPQFHIKNTAQKFEVTVANYGQQVENNIKLNVKAYDDVLATTTIPTLAVGETKKETFNFNLDNIVSSKEQVPAFSVEASIAQDDDLVNNTAQLTTIVTDSIYAWDNPADFKFGVGSGSGPVAFGAAFTILKEDVLTSLSLGFMLKEEQANDKITLNVYKINTNNNSEIGATMVTKSVLRGKGGEEIVYKLPETNLAPGKYMFEVKQESAVNMGLVCDQSKDGLIAASKNGFMSELPGYGAPYIRPNFGKNAPTGIKNDTTVKAELSLYPNPASELVNIKTNGNQIKNITIHNLLGQTVLTATGNETSEQSMNISTLSSGTYLVVIATDAKTETVKLIVK</sequence>
<dbReference type="RefSeq" id="WP_122201884.1">
    <property type="nucleotide sequence ID" value="NZ_CABJFV010000013.1"/>
</dbReference>
<reference evidence="4 5" key="1">
    <citation type="submission" date="2018-08" db="EMBL/GenBank/DDBJ databases">
        <title>A genome reference for cultivated species of the human gut microbiota.</title>
        <authorList>
            <person name="Zou Y."/>
            <person name="Xue W."/>
            <person name="Luo G."/>
        </authorList>
    </citation>
    <scope>NUCLEOTIDE SEQUENCE [LARGE SCALE GENOMIC DNA]</scope>
    <source>
        <strain evidence="4 5">AM40-30BH</strain>
    </source>
</reference>
<dbReference type="Pfam" id="PF18962">
    <property type="entry name" value="Por_Secre_tail"/>
    <property type="match status" value="1"/>
</dbReference>
<dbReference type="Pfam" id="PF07705">
    <property type="entry name" value="CARDB"/>
    <property type="match status" value="1"/>
</dbReference>
<dbReference type="GO" id="GO:0004553">
    <property type="term" value="F:hydrolase activity, hydrolyzing O-glycosyl compounds"/>
    <property type="evidence" value="ECO:0007669"/>
    <property type="project" value="UniProtKB-ARBA"/>
</dbReference>
<gene>
    <name evidence="4" type="ORF">DW888_15155</name>
</gene>
<dbReference type="InterPro" id="IPR013783">
    <property type="entry name" value="Ig-like_fold"/>
</dbReference>
<accession>A0A413VJR3</accession>
<keyword evidence="1" id="KW-0732">Signal</keyword>
<name>A0A413VJR3_9BACE</name>
<dbReference type="NCBIfam" id="NF038128">
    <property type="entry name" value="choice_anch_J"/>
    <property type="match status" value="1"/>
</dbReference>
<evidence type="ECO:0000259" key="3">
    <source>
        <dbReference type="Pfam" id="PF18962"/>
    </source>
</evidence>
<evidence type="ECO:0000259" key="2">
    <source>
        <dbReference type="Pfam" id="PF07705"/>
    </source>
</evidence>
<evidence type="ECO:0000313" key="5">
    <source>
        <dbReference type="Proteomes" id="UP000284379"/>
    </source>
</evidence>
<dbReference type="InterPro" id="IPR026444">
    <property type="entry name" value="Secre_tail"/>
</dbReference>
<protein>
    <submittedName>
        <fullName evidence="4">T9SS C-terminal target domain-containing protein</fullName>
    </submittedName>
</protein>
<dbReference type="GO" id="GO:0005975">
    <property type="term" value="P:carbohydrate metabolic process"/>
    <property type="evidence" value="ECO:0007669"/>
    <property type="project" value="UniProtKB-ARBA"/>
</dbReference>
<proteinExistence type="predicted"/>
<dbReference type="InterPro" id="IPR013320">
    <property type="entry name" value="ConA-like_dom_sf"/>
</dbReference>